<dbReference type="CDD" id="cd01949">
    <property type="entry name" value="GGDEF"/>
    <property type="match status" value="1"/>
</dbReference>
<dbReference type="GO" id="GO:0052621">
    <property type="term" value="F:diguanylate cyclase activity"/>
    <property type="evidence" value="ECO:0007669"/>
    <property type="project" value="TreeGrafter"/>
</dbReference>
<dbReference type="RefSeq" id="WP_153186767.1">
    <property type="nucleotide sequence ID" value="NZ_PEMJ01000084.1"/>
</dbReference>
<accession>A0A430V1H1</accession>
<organism evidence="2 3">
    <name type="scientific">Thermus scotoductus</name>
    <dbReference type="NCBI Taxonomy" id="37636"/>
    <lineage>
        <taxon>Bacteria</taxon>
        <taxon>Thermotogati</taxon>
        <taxon>Deinococcota</taxon>
        <taxon>Deinococci</taxon>
        <taxon>Thermales</taxon>
        <taxon>Thermaceae</taxon>
        <taxon>Thermus</taxon>
    </lineage>
</organism>
<dbReference type="SUPFAM" id="SSF55073">
    <property type="entry name" value="Nucleotide cyclase"/>
    <property type="match status" value="1"/>
</dbReference>
<gene>
    <name evidence="2" type="ORF">CSW27_03735</name>
</gene>
<dbReference type="InterPro" id="IPR043128">
    <property type="entry name" value="Rev_trsase/Diguanyl_cyclase"/>
</dbReference>
<protein>
    <submittedName>
        <fullName evidence="2">Diguanylate cyclase</fullName>
    </submittedName>
</protein>
<dbReference type="InterPro" id="IPR050469">
    <property type="entry name" value="Diguanylate_Cyclase"/>
</dbReference>
<evidence type="ECO:0000313" key="3">
    <source>
        <dbReference type="Proteomes" id="UP000287155"/>
    </source>
</evidence>
<dbReference type="PROSITE" id="PS50887">
    <property type="entry name" value="GGDEF"/>
    <property type="match status" value="1"/>
</dbReference>
<proteinExistence type="predicted"/>
<dbReference type="PANTHER" id="PTHR45138:SF9">
    <property type="entry name" value="DIGUANYLATE CYCLASE DGCM-RELATED"/>
    <property type="match status" value="1"/>
</dbReference>
<dbReference type="GO" id="GO:0043709">
    <property type="term" value="P:cell adhesion involved in single-species biofilm formation"/>
    <property type="evidence" value="ECO:0007669"/>
    <property type="project" value="TreeGrafter"/>
</dbReference>
<comment type="caution">
    <text evidence="2">The sequence shown here is derived from an EMBL/GenBank/DDBJ whole genome shotgun (WGS) entry which is preliminary data.</text>
</comment>
<feature type="non-terminal residue" evidence="2">
    <location>
        <position position="170"/>
    </location>
</feature>
<reference evidence="2 3" key="1">
    <citation type="journal article" date="2019" name="Extremophiles">
        <title>Biogeography of thermophiles and predominance of Thermus scotoductus in domestic water heaters.</title>
        <authorList>
            <person name="Wilpiszeski R.L."/>
            <person name="Zhang Z."/>
            <person name="House C.H."/>
        </authorList>
    </citation>
    <scope>NUCLEOTIDE SEQUENCE [LARGE SCALE GENOMIC DNA]</scope>
    <source>
        <strain evidence="2 3">14_S14</strain>
    </source>
</reference>
<name>A0A430V1H1_THESC</name>
<feature type="domain" description="GGDEF" evidence="1">
    <location>
        <begin position="115"/>
        <end position="170"/>
    </location>
</feature>
<evidence type="ECO:0000313" key="2">
    <source>
        <dbReference type="EMBL" id="RTI16397.1"/>
    </source>
</evidence>
<dbReference type="Gene3D" id="3.30.70.270">
    <property type="match status" value="1"/>
</dbReference>
<dbReference type="InterPro" id="IPR029787">
    <property type="entry name" value="Nucleotide_cyclase"/>
</dbReference>
<dbReference type="GO" id="GO:1902201">
    <property type="term" value="P:negative regulation of bacterial-type flagellum-dependent cell motility"/>
    <property type="evidence" value="ECO:0007669"/>
    <property type="project" value="TreeGrafter"/>
</dbReference>
<dbReference type="EMBL" id="PEMJ01000084">
    <property type="protein sequence ID" value="RTI16397.1"/>
    <property type="molecule type" value="Genomic_DNA"/>
</dbReference>
<sequence>MNPLEAPYPVYLVRETEVVRNSLAEGLPLPQGDTLEVVLATMNLDSFSDPEAFGSLSLELAQAFALEAALLLKDLKERQALQEAARTDPLTGLGNRRALEEAFPLLLQEARTLGEPLSLIYWDLNGLKALNDREGHAVGDQALKSLAQALRNLSRRRDVAFRIGGDEFVS</sequence>
<dbReference type="Proteomes" id="UP000287155">
    <property type="component" value="Unassembled WGS sequence"/>
</dbReference>
<dbReference type="GO" id="GO:0005886">
    <property type="term" value="C:plasma membrane"/>
    <property type="evidence" value="ECO:0007669"/>
    <property type="project" value="TreeGrafter"/>
</dbReference>
<dbReference type="PANTHER" id="PTHR45138">
    <property type="entry name" value="REGULATORY COMPONENTS OF SENSORY TRANSDUCTION SYSTEM"/>
    <property type="match status" value="1"/>
</dbReference>
<dbReference type="Pfam" id="PF00990">
    <property type="entry name" value="GGDEF"/>
    <property type="match status" value="1"/>
</dbReference>
<dbReference type="SMART" id="SM00267">
    <property type="entry name" value="GGDEF"/>
    <property type="match status" value="1"/>
</dbReference>
<dbReference type="AlphaFoldDB" id="A0A430V1H1"/>
<dbReference type="NCBIfam" id="TIGR00254">
    <property type="entry name" value="GGDEF"/>
    <property type="match status" value="1"/>
</dbReference>
<evidence type="ECO:0000259" key="1">
    <source>
        <dbReference type="PROSITE" id="PS50887"/>
    </source>
</evidence>
<dbReference type="InterPro" id="IPR000160">
    <property type="entry name" value="GGDEF_dom"/>
</dbReference>